<gene>
    <name evidence="1" type="ORF">Mal52_05640</name>
</gene>
<sequence length="96" mass="10554">MAKKRAASSSGIAVGTPVRVKEGVTSPDMPDFPLAGWTGAIAEVAKKKPPRKYMVEWDQKTLDGMPAEYLQFCEQKQLYHLMICLAEDEIEPAEAG</sequence>
<dbReference type="EMBL" id="CP036276">
    <property type="protein sequence ID" value="QDU42109.1"/>
    <property type="molecule type" value="Genomic_DNA"/>
</dbReference>
<dbReference type="KEGG" id="sdyn:Mal52_05640"/>
<evidence type="ECO:0000313" key="2">
    <source>
        <dbReference type="Proteomes" id="UP000319383"/>
    </source>
</evidence>
<reference evidence="1 2" key="1">
    <citation type="submission" date="2019-02" db="EMBL/GenBank/DDBJ databases">
        <title>Deep-cultivation of Planctomycetes and their phenomic and genomic characterization uncovers novel biology.</title>
        <authorList>
            <person name="Wiegand S."/>
            <person name="Jogler M."/>
            <person name="Boedeker C."/>
            <person name="Pinto D."/>
            <person name="Vollmers J."/>
            <person name="Rivas-Marin E."/>
            <person name="Kohn T."/>
            <person name="Peeters S.H."/>
            <person name="Heuer A."/>
            <person name="Rast P."/>
            <person name="Oberbeckmann S."/>
            <person name="Bunk B."/>
            <person name="Jeske O."/>
            <person name="Meyerdierks A."/>
            <person name="Storesund J.E."/>
            <person name="Kallscheuer N."/>
            <person name="Luecker S."/>
            <person name="Lage O.M."/>
            <person name="Pohl T."/>
            <person name="Merkel B.J."/>
            <person name="Hornburger P."/>
            <person name="Mueller R.-W."/>
            <person name="Bruemmer F."/>
            <person name="Labrenz M."/>
            <person name="Spormann A.M."/>
            <person name="Op den Camp H."/>
            <person name="Overmann J."/>
            <person name="Amann R."/>
            <person name="Jetten M.S.M."/>
            <person name="Mascher T."/>
            <person name="Medema M.H."/>
            <person name="Devos D.P."/>
            <person name="Kaster A.-K."/>
            <person name="Ovreas L."/>
            <person name="Rohde M."/>
            <person name="Galperin M.Y."/>
            <person name="Jogler C."/>
        </authorList>
    </citation>
    <scope>NUCLEOTIDE SEQUENCE [LARGE SCALE GENOMIC DNA]</scope>
    <source>
        <strain evidence="1 2">Mal52</strain>
    </source>
</reference>
<keyword evidence="2" id="KW-1185">Reference proteome</keyword>
<evidence type="ECO:0000313" key="1">
    <source>
        <dbReference type="EMBL" id="QDU42109.1"/>
    </source>
</evidence>
<dbReference type="Proteomes" id="UP000319383">
    <property type="component" value="Chromosome"/>
</dbReference>
<protein>
    <submittedName>
        <fullName evidence="1">Uncharacterized protein</fullName>
    </submittedName>
</protein>
<proteinExistence type="predicted"/>
<organism evidence="1 2">
    <name type="scientific">Symmachiella dynata</name>
    <dbReference type="NCBI Taxonomy" id="2527995"/>
    <lineage>
        <taxon>Bacteria</taxon>
        <taxon>Pseudomonadati</taxon>
        <taxon>Planctomycetota</taxon>
        <taxon>Planctomycetia</taxon>
        <taxon>Planctomycetales</taxon>
        <taxon>Planctomycetaceae</taxon>
        <taxon>Symmachiella</taxon>
    </lineage>
</organism>
<accession>A0A517ZI36</accession>
<name>A0A517ZI36_9PLAN</name>
<dbReference type="AlphaFoldDB" id="A0A517ZI36"/>
<dbReference type="RefSeq" id="WP_145374158.1">
    <property type="nucleotide sequence ID" value="NZ_CAXBED010000210.1"/>
</dbReference>